<dbReference type="PRINTS" id="PR00702">
    <property type="entry name" value="ACRIFLAVINRP"/>
</dbReference>
<feature type="transmembrane region" description="Helical" evidence="1">
    <location>
        <begin position="531"/>
        <end position="552"/>
    </location>
</feature>
<feature type="transmembrane region" description="Helical" evidence="1">
    <location>
        <begin position="20"/>
        <end position="39"/>
    </location>
</feature>
<feature type="transmembrane region" description="Helical" evidence="1">
    <location>
        <begin position="433"/>
        <end position="453"/>
    </location>
</feature>
<name>A0A5B8XUF9_9DELT</name>
<dbReference type="OrthoDB" id="9807612at2"/>
<feature type="transmembrane region" description="Helical" evidence="1">
    <location>
        <begin position="391"/>
        <end position="413"/>
    </location>
</feature>
<feature type="transmembrane region" description="Helical" evidence="1">
    <location>
        <begin position="976"/>
        <end position="995"/>
    </location>
</feature>
<keyword evidence="1" id="KW-0472">Membrane</keyword>
<organism evidence="2 3">
    <name type="scientific">Microvenator marinus</name>
    <dbReference type="NCBI Taxonomy" id="2600177"/>
    <lineage>
        <taxon>Bacteria</taxon>
        <taxon>Deltaproteobacteria</taxon>
        <taxon>Bradymonadales</taxon>
        <taxon>Microvenatoraceae</taxon>
        <taxon>Microvenator</taxon>
    </lineage>
</organism>
<dbReference type="Pfam" id="PF00873">
    <property type="entry name" value="ACR_tran"/>
    <property type="match status" value="1"/>
</dbReference>
<dbReference type="Gene3D" id="3.30.70.1440">
    <property type="entry name" value="Multidrug efflux transporter AcrB pore domain"/>
    <property type="match status" value="1"/>
</dbReference>
<evidence type="ECO:0000313" key="3">
    <source>
        <dbReference type="Proteomes" id="UP000321595"/>
    </source>
</evidence>
<protein>
    <submittedName>
        <fullName evidence="2">Efflux RND transporter permease subunit</fullName>
    </submittedName>
</protein>
<gene>
    <name evidence="2" type="ORF">FRD01_18980</name>
</gene>
<feature type="transmembrane region" description="Helical" evidence="1">
    <location>
        <begin position="336"/>
        <end position="355"/>
    </location>
</feature>
<dbReference type="GO" id="GO:0042910">
    <property type="term" value="F:xenobiotic transmembrane transporter activity"/>
    <property type="evidence" value="ECO:0007669"/>
    <property type="project" value="TreeGrafter"/>
</dbReference>
<keyword evidence="1" id="KW-1133">Transmembrane helix</keyword>
<feature type="transmembrane region" description="Helical" evidence="1">
    <location>
        <begin position="361"/>
        <end position="379"/>
    </location>
</feature>
<feature type="transmembrane region" description="Helical" evidence="1">
    <location>
        <begin position="936"/>
        <end position="956"/>
    </location>
</feature>
<dbReference type="Gene3D" id="3.30.2090.10">
    <property type="entry name" value="Multidrug efflux transporter AcrB TolC docking domain, DN and DC subdomains"/>
    <property type="match status" value="2"/>
</dbReference>
<accession>A0A5B8XUF9</accession>
<sequence>MSATPQYKGAMAFMAKNHVAANLLMLIFIVGGIMLAPNIKQEVFPEVTLDTVSIQVIYPGAGPEEVEQGVILAVEEAVRGIDGVREIRSTALESVGTVSAEISTDVDAFEALNDIKSAVDRITSLPRDAERPVVSLLSNRNQVISLVIYGDGTERELRALGEEVREEILQDPRVTLAELGGVRNPEISIEVPQAELRRHDLTLDQIAQTVGRASIELPGGGVKTSAGEVLMRVTERRDWGSEFEEVAVKASPDGSMVRVKDLAQVVDGFEETEREAFFNSKRAVRVDVYRIGSQTPTDVADAVKSYVDEKLERLPEGYGIAVWNDRSEIFQDRMNLLLKNAYIGVFLVLIILGIFLEIRLAFWVTSGIAVSVLGAMLFMPALDVSINMISLFAFILTLGIVVDDAIVGGEAIYHHRQQGKGLMESSIEGIGEVWVPIVFSVLTTVVAFMPLLFIPGTMGKFWNNIPLIVIPILLLSIVDALFILPAHLAHTSRKETGFIGWIDAKQARFSALLETFIERVYRPSAEFAFRYRYLTVALGLATLILTFGMLGGGRLKFTFFPKVEGDVVTATLQLPFGSPIEDTRAVVERIQAGGLEALEELGGDELSRGMYADIGAGAASGMGASVGGGVGSHLANVQIFLVPAKDREVTTAQFANLWRQKVGEIPGVDTLQFQFNIGPARGQPVSVELSHRDPKILEFAASRVAESLATYEGVFDTDAGYTPGKDQLDFQLKPQARALGLTETDLARQVRASFYGSEVARQQRGRDELRVFVRRPMSERNSEFDIETMMIQTPQGGELPLSQAAEVTRGKSYTSIQRVDARRVLTVTADVDEEVTTGQIVTQAVINEVMPKIAAEIPGLSYGASGQEQDRAEMMDALKRNFTFALLAMFALMAFALGSYLQPLLIMSAIPFGIVGAVIGHMVLGFDVSVISLMGMVALSGVVVNDSIVLVDAINTFRKEGMSAWDAVVAGGTRRFRPVLLTSLTTFFGLAPMILETSPQARFLVPMAVSLGFGIMFTTIIVLGLVPCIYLIADDAKRWFAPPVDVG</sequence>
<feature type="transmembrane region" description="Helical" evidence="1">
    <location>
        <begin position="904"/>
        <end position="924"/>
    </location>
</feature>
<dbReference type="EMBL" id="CP042467">
    <property type="protein sequence ID" value="QED29280.1"/>
    <property type="molecule type" value="Genomic_DNA"/>
</dbReference>
<keyword evidence="3" id="KW-1185">Reference proteome</keyword>
<keyword evidence="1" id="KW-0812">Transmembrane</keyword>
<proteinExistence type="predicted"/>
<dbReference type="GO" id="GO:0005886">
    <property type="term" value="C:plasma membrane"/>
    <property type="evidence" value="ECO:0007669"/>
    <property type="project" value="TreeGrafter"/>
</dbReference>
<feature type="transmembrane region" description="Helical" evidence="1">
    <location>
        <begin position="881"/>
        <end position="898"/>
    </location>
</feature>
<dbReference type="Proteomes" id="UP000321595">
    <property type="component" value="Chromosome"/>
</dbReference>
<dbReference type="InterPro" id="IPR027463">
    <property type="entry name" value="AcrB_DN_DC_subdom"/>
</dbReference>
<dbReference type="AlphaFoldDB" id="A0A5B8XUF9"/>
<dbReference type="InterPro" id="IPR001036">
    <property type="entry name" value="Acrflvin-R"/>
</dbReference>
<evidence type="ECO:0000256" key="1">
    <source>
        <dbReference type="SAM" id="Phobius"/>
    </source>
</evidence>
<dbReference type="Gene3D" id="3.30.70.1320">
    <property type="entry name" value="Multidrug efflux transporter AcrB pore domain like"/>
    <property type="match status" value="1"/>
</dbReference>
<dbReference type="SUPFAM" id="SSF82714">
    <property type="entry name" value="Multidrug efflux transporter AcrB TolC docking domain, DN and DC subdomains"/>
    <property type="match status" value="2"/>
</dbReference>
<reference evidence="2 3" key="1">
    <citation type="submission" date="2019-08" db="EMBL/GenBank/DDBJ databases">
        <authorList>
            <person name="Liang Q."/>
        </authorList>
    </citation>
    <scope>NUCLEOTIDE SEQUENCE [LARGE SCALE GENOMIC DNA]</scope>
    <source>
        <strain evidence="2 3">V1718</strain>
    </source>
</reference>
<feature type="transmembrane region" description="Helical" evidence="1">
    <location>
        <begin position="465"/>
        <end position="484"/>
    </location>
</feature>
<dbReference type="PANTHER" id="PTHR32063">
    <property type="match status" value="1"/>
</dbReference>
<dbReference type="KEGG" id="bbae:FRD01_18980"/>
<dbReference type="RefSeq" id="WP_146962513.1">
    <property type="nucleotide sequence ID" value="NZ_CP042467.1"/>
</dbReference>
<dbReference type="Gene3D" id="1.20.1640.10">
    <property type="entry name" value="Multidrug efflux transporter AcrB transmembrane domain"/>
    <property type="match status" value="2"/>
</dbReference>
<evidence type="ECO:0000313" key="2">
    <source>
        <dbReference type="EMBL" id="QED29280.1"/>
    </source>
</evidence>
<dbReference type="Gene3D" id="3.30.70.1430">
    <property type="entry name" value="Multidrug efflux transporter AcrB pore domain"/>
    <property type="match status" value="2"/>
</dbReference>
<dbReference type="PANTHER" id="PTHR32063:SF33">
    <property type="entry name" value="RND SUPERFAMILY EFFLUX PUMP PERMEASE COMPONENT"/>
    <property type="match status" value="1"/>
</dbReference>
<dbReference type="SUPFAM" id="SSF82693">
    <property type="entry name" value="Multidrug efflux transporter AcrB pore domain, PN1, PN2, PC1 and PC2 subdomains"/>
    <property type="match status" value="2"/>
</dbReference>
<feature type="transmembrane region" description="Helical" evidence="1">
    <location>
        <begin position="1007"/>
        <end position="1033"/>
    </location>
</feature>
<dbReference type="SUPFAM" id="SSF82866">
    <property type="entry name" value="Multidrug efflux transporter AcrB transmembrane domain"/>
    <property type="match status" value="2"/>
</dbReference>